<dbReference type="CTD" id="4509"/>
<keyword evidence="2" id="KW-0496">Mitochondrion</keyword>
<name>H9MFH2_9ARAC</name>
<keyword evidence="1" id="KW-1133">Transmembrane helix</keyword>
<dbReference type="AlphaFoldDB" id="H9MFH2"/>
<accession>H9MFH2</accession>
<keyword evidence="1" id="KW-0812">Transmembrane</keyword>
<sequence>MPQAMPMNWLLFMSLISLIIIMMNSLLYWDFKIMKQISNKNNVKLQLKW</sequence>
<dbReference type="GeneID" id="12354350"/>
<dbReference type="RefSeq" id="YP_006234159.1">
    <property type="nucleotide sequence ID" value="NC_017752.1"/>
</dbReference>
<reference evidence="2" key="1">
    <citation type="journal article" date="2012" name="BMC Evol. Biol.">
        <title>Pseudoscorpion mitochondria show rearranged genes and genome-wide reductions of RNA gene sizes and inferred structures, yet typical nucleotide composition bias.</title>
        <authorList>
            <person name="Ovchinnikov S."/>
            <person name="Masta S.E."/>
        </authorList>
    </citation>
    <scope>NUCLEOTIDE SEQUENCE</scope>
</reference>
<proteinExistence type="predicted"/>
<geneLocation type="mitochondrion" evidence="2"/>
<evidence type="ECO:0000256" key="1">
    <source>
        <dbReference type="SAM" id="Phobius"/>
    </source>
</evidence>
<protein>
    <submittedName>
        <fullName evidence="2">ATP synthase F0 subunit 8</fullName>
    </submittedName>
</protein>
<dbReference type="EMBL" id="JQ040543">
    <property type="protein sequence ID" value="AEX37717.1"/>
    <property type="molecule type" value="Genomic_DNA"/>
</dbReference>
<feature type="transmembrane region" description="Helical" evidence="1">
    <location>
        <begin position="6"/>
        <end position="29"/>
    </location>
</feature>
<keyword evidence="1" id="KW-0472">Membrane</keyword>
<evidence type="ECO:0000313" key="2">
    <source>
        <dbReference type="EMBL" id="AEX37717.1"/>
    </source>
</evidence>
<organism evidence="2">
    <name type="scientific">Paratemnoides elongatus</name>
    <dbReference type="NCBI Taxonomy" id="51805"/>
    <lineage>
        <taxon>Eukaryota</taxon>
        <taxon>Metazoa</taxon>
        <taxon>Ecdysozoa</taxon>
        <taxon>Arthropoda</taxon>
        <taxon>Chelicerata</taxon>
        <taxon>Arachnida</taxon>
        <taxon>Pseudoscorpiones</taxon>
        <taxon>Cheliferoidea</taxon>
        <taxon>Atemnidae</taxon>
        <taxon>Paratemnoides</taxon>
    </lineage>
</organism>
<gene>
    <name evidence="2" type="primary">ATP8</name>
</gene>